<organism evidence="2 3">
    <name type="scientific">Arenibacter palladensis</name>
    <dbReference type="NCBI Taxonomy" id="237373"/>
    <lineage>
        <taxon>Bacteria</taxon>
        <taxon>Pseudomonadati</taxon>
        <taxon>Bacteroidota</taxon>
        <taxon>Flavobacteriia</taxon>
        <taxon>Flavobacteriales</taxon>
        <taxon>Flavobacteriaceae</taxon>
        <taxon>Arenibacter</taxon>
    </lineage>
</organism>
<accession>A0A1M4YNF2</accession>
<gene>
    <name evidence="2" type="ORF">SAMN03080594_102510</name>
</gene>
<proteinExistence type="predicted"/>
<reference evidence="3" key="1">
    <citation type="submission" date="2016-11" db="EMBL/GenBank/DDBJ databases">
        <authorList>
            <person name="Varghese N."/>
            <person name="Submissions S."/>
        </authorList>
    </citation>
    <scope>NUCLEOTIDE SEQUENCE [LARGE SCALE GENOMIC DNA]</scope>
    <source>
        <strain evidence="3">DSM 17539</strain>
    </source>
</reference>
<evidence type="ECO:0008006" key="4">
    <source>
        <dbReference type="Google" id="ProtNLM"/>
    </source>
</evidence>
<sequence>MNYSFFDCFQHQISLFCVMTKNMTFGVLLLLIVVCSCYQPERNCADFKNGKFSFTAEINGEKLTTTFVRKDSIELDYFQGKVDTSSIRWINDCEYIVKKLHPKNMSEEKSIHMKILSTSDNSYTFEYNVVGSTKKSKGTAIKIQ</sequence>
<keyword evidence="1" id="KW-1133">Transmembrane helix</keyword>
<keyword evidence="1" id="KW-0472">Membrane</keyword>
<keyword evidence="1" id="KW-0812">Transmembrane</keyword>
<protein>
    <recommendedName>
        <fullName evidence="4">DNA topoisomerase IV</fullName>
    </recommendedName>
</protein>
<evidence type="ECO:0000313" key="3">
    <source>
        <dbReference type="Proteomes" id="UP000184406"/>
    </source>
</evidence>
<dbReference type="EMBL" id="FQUX01000002">
    <property type="protein sequence ID" value="SHF07188.1"/>
    <property type="molecule type" value="Genomic_DNA"/>
</dbReference>
<name>A0A1M4YNF2_9FLAO</name>
<keyword evidence="3" id="KW-1185">Reference proteome</keyword>
<dbReference type="Proteomes" id="UP000184406">
    <property type="component" value="Unassembled WGS sequence"/>
</dbReference>
<evidence type="ECO:0000313" key="2">
    <source>
        <dbReference type="EMBL" id="SHF07188.1"/>
    </source>
</evidence>
<evidence type="ECO:0000256" key="1">
    <source>
        <dbReference type="SAM" id="Phobius"/>
    </source>
</evidence>
<feature type="transmembrane region" description="Helical" evidence="1">
    <location>
        <begin position="12"/>
        <end position="34"/>
    </location>
</feature>
<dbReference type="AlphaFoldDB" id="A0A1M4YNF2"/>